<proteinExistence type="predicted"/>
<name>A0A2T2XLF8_9FIRM</name>
<comment type="caution">
    <text evidence="1">The sequence shown here is derived from an EMBL/GenBank/DDBJ whole genome shotgun (WGS) entry which is preliminary data.</text>
</comment>
<dbReference type="EMBL" id="PXYW01000002">
    <property type="protein sequence ID" value="PSR35323.1"/>
    <property type="molecule type" value="Genomic_DNA"/>
</dbReference>
<gene>
    <name evidence="1" type="ORF">C7B46_01240</name>
</gene>
<accession>A0A2T2XLF8</accession>
<evidence type="ECO:0000313" key="1">
    <source>
        <dbReference type="EMBL" id="PSR35323.1"/>
    </source>
</evidence>
<dbReference type="AlphaFoldDB" id="A0A2T2XLF8"/>
<sequence length="81" mass="9038">MTTKRVMYLVEMYKAAEQSGLRRHVIRSVWKEGALDGLDAFSMMLGIGVELLVTEGDIGNAYAKALQRHETQAARHEIFGA</sequence>
<protein>
    <submittedName>
        <fullName evidence="1">Uncharacterized protein</fullName>
    </submittedName>
</protein>
<evidence type="ECO:0000313" key="2">
    <source>
        <dbReference type="Proteomes" id="UP000242972"/>
    </source>
</evidence>
<organism evidence="1 2">
    <name type="scientific">Sulfobacillus benefaciens</name>
    <dbReference type="NCBI Taxonomy" id="453960"/>
    <lineage>
        <taxon>Bacteria</taxon>
        <taxon>Bacillati</taxon>
        <taxon>Bacillota</taxon>
        <taxon>Clostridia</taxon>
        <taxon>Eubacteriales</taxon>
        <taxon>Clostridiales Family XVII. Incertae Sedis</taxon>
        <taxon>Sulfobacillus</taxon>
    </lineage>
</organism>
<dbReference type="Proteomes" id="UP000242972">
    <property type="component" value="Unassembled WGS sequence"/>
</dbReference>
<reference evidence="1 2" key="1">
    <citation type="journal article" date="2014" name="BMC Genomics">
        <title>Comparison of environmental and isolate Sulfobacillus genomes reveals diverse carbon, sulfur, nitrogen, and hydrogen metabolisms.</title>
        <authorList>
            <person name="Justice N.B."/>
            <person name="Norman A."/>
            <person name="Brown C.T."/>
            <person name="Singh A."/>
            <person name="Thomas B.C."/>
            <person name="Banfield J.F."/>
        </authorList>
    </citation>
    <scope>NUCLEOTIDE SEQUENCE [LARGE SCALE GENOMIC DNA]</scope>
    <source>
        <strain evidence="1">AMDSBA4</strain>
    </source>
</reference>